<dbReference type="GO" id="GO:0022857">
    <property type="term" value="F:transmembrane transporter activity"/>
    <property type="evidence" value="ECO:0007669"/>
    <property type="project" value="InterPro"/>
</dbReference>
<evidence type="ECO:0000313" key="9">
    <source>
        <dbReference type="Proteomes" id="UP000319812"/>
    </source>
</evidence>
<evidence type="ECO:0000256" key="3">
    <source>
        <dbReference type="ARBA" id="ARBA00022475"/>
    </source>
</evidence>
<feature type="transmembrane region" description="Helical" evidence="7">
    <location>
        <begin position="308"/>
        <end position="327"/>
    </location>
</feature>
<comment type="subcellular location">
    <subcellularLocation>
        <location evidence="1">Cell inner membrane</location>
        <topology evidence="1">Multi-pass membrane protein</topology>
    </subcellularLocation>
</comment>
<feature type="transmembrane region" description="Helical" evidence="7">
    <location>
        <begin position="104"/>
        <end position="125"/>
    </location>
</feature>
<evidence type="ECO:0000313" key="8">
    <source>
        <dbReference type="EMBL" id="GED21583.1"/>
    </source>
</evidence>
<dbReference type="EMBL" id="BJOC01000011">
    <property type="protein sequence ID" value="GED21583.1"/>
    <property type="molecule type" value="Genomic_DNA"/>
</dbReference>
<proteinExistence type="inferred from homology"/>
<keyword evidence="5 7" id="KW-1133">Transmembrane helix</keyword>
<keyword evidence="3" id="KW-1003">Cell membrane</keyword>
<dbReference type="PANTHER" id="PTHR32196:SF72">
    <property type="entry name" value="RIBOSE IMPORT PERMEASE PROTEIN RBSC"/>
    <property type="match status" value="1"/>
</dbReference>
<keyword evidence="6 7" id="KW-0472">Membrane</keyword>
<gene>
    <name evidence="8" type="ORF">HHA01_05600</name>
</gene>
<feature type="transmembrane region" description="Helical" evidence="7">
    <location>
        <begin position="285"/>
        <end position="302"/>
    </location>
</feature>
<dbReference type="GO" id="GO:0005886">
    <property type="term" value="C:plasma membrane"/>
    <property type="evidence" value="ECO:0007669"/>
    <property type="project" value="UniProtKB-SubCell"/>
</dbReference>
<comment type="similarity">
    <text evidence="2">Belongs to the binding-protein-dependent transport system permease family. AraH/RbsC subfamily.</text>
</comment>
<accession>A0A4Y4EWS5</accession>
<dbReference type="CDD" id="cd06579">
    <property type="entry name" value="TM_PBP1_transp_AraH_like"/>
    <property type="match status" value="1"/>
</dbReference>
<organism evidence="8 9">
    <name type="scientific">Halomonas halmophila</name>
    <dbReference type="NCBI Taxonomy" id="252"/>
    <lineage>
        <taxon>Bacteria</taxon>
        <taxon>Pseudomonadati</taxon>
        <taxon>Pseudomonadota</taxon>
        <taxon>Gammaproteobacteria</taxon>
        <taxon>Oceanospirillales</taxon>
        <taxon>Halomonadaceae</taxon>
        <taxon>Halomonas</taxon>
    </lineage>
</organism>
<dbReference type="Pfam" id="PF02653">
    <property type="entry name" value="BPD_transp_2"/>
    <property type="match status" value="1"/>
</dbReference>
<keyword evidence="4 7" id="KW-0812">Transmembrane</keyword>
<feature type="transmembrane region" description="Helical" evidence="7">
    <location>
        <begin position="82"/>
        <end position="98"/>
    </location>
</feature>
<dbReference type="InterPro" id="IPR001851">
    <property type="entry name" value="ABC_transp_permease"/>
</dbReference>
<feature type="transmembrane region" description="Helical" evidence="7">
    <location>
        <begin position="20"/>
        <end position="44"/>
    </location>
</feature>
<feature type="transmembrane region" description="Helical" evidence="7">
    <location>
        <begin position="231"/>
        <end position="249"/>
    </location>
</feature>
<feature type="transmembrane region" description="Helical" evidence="7">
    <location>
        <begin position="137"/>
        <end position="156"/>
    </location>
</feature>
<evidence type="ECO:0000256" key="2">
    <source>
        <dbReference type="ARBA" id="ARBA00007942"/>
    </source>
</evidence>
<feature type="transmembrane region" description="Helical" evidence="7">
    <location>
        <begin position="56"/>
        <end position="75"/>
    </location>
</feature>
<evidence type="ECO:0000256" key="4">
    <source>
        <dbReference type="ARBA" id="ARBA00022692"/>
    </source>
</evidence>
<evidence type="ECO:0000256" key="6">
    <source>
        <dbReference type="ARBA" id="ARBA00023136"/>
    </source>
</evidence>
<protein>
    <submittedName>
        <fullName evidence="8">ABC transporter permease</fullName>
    </submittedName>
</protein>
<name>A0A4Y4EWS5_9GAMM</name>
<evidence type="ECO:0000256" key="7">
    <source>
        <dbReference type="SAM" id="Phobius"/>
    </source>
</evidence>
<keyword evidence="9" id="KW-1185">Reference proteome</keyword>
<feature type="transmembrane region" description="Helical" evidence="7">
    <location>
        <begin position="261"/>
        <end position="278"/>
    </location>
</feature>
<dbReference type="PANTHER" id="PTHR32196">
    <property type="entry name" value="ABC TRANSPORTER PERMEASE PROTEIN YPHD-RELATED-RELATED"/>
    <property type="match status" value="1"/>
</dbReference>
<evidence type="ECO:0000256" key="5">
    <source>
        <dbReference type="ARBA" id="ARBA00022989"/>
    </source>
</evidence>
<evidence type="ECO:0000256" key="1">
    <source>
        <dbReference type="ARBA" id="ARBA00004429"/>
    </source>
</evidence>
<dbReference type="AlphaFoldDB" id="A0A4Y4EWS5"/>
<sequence length="337" mass="35439">MNSAMPDTKPSGRKRASVDIMTWGPFIALLALAVLGVLINPAFLGLDNLSNMLTRSAFIGVIAIGATFVITAGGLDLSVGSMAAFIAGVMIILMNSLVEQFGAGLTTVLFGVGASLLLGLCAGFINGVVTTKGKIEAFIVTLGTMGIYRSLVTYLADGGTLSLDWGVRDIYRPVYYASLLGIPVPVLVFLVVAVIGYILLNHTRFGRYCFAIGSNEKVAEYSAISVDRIKTLTYMLQGLCVALATIIYVPRLGSASGATGVLWELEAIAAVIIGGTVLKGGHGRIWGTVVGAIMLTMIGNILNLTDAISNYLNGTVQGIIIIVAVYLQRASWRKLAP</sequence>
<dbReference type="Proteomes" id="UP000319812">
    <property type="component" value="Unassembled WGS sequence"/>
</dbReference>
<feature type="transmembrane region" description="Helical" evidence="7">
    <location>
        <begin position="176"/>
        <end position="200"/>
    </location>
</feature>
<dbReference type="OrthoDB" id="5422926at2"/>
<reference evidence="8 9" key="1">
    <citation type="submission" date="2019-06" db="EMBL/GenBank/DDBJ databases">
        <title>Whole genome shotgun sequence of Halomonas halmophila NBRC 15537.</title>
        <authorList>
            <person name="Hosoyama A."/>
            <person name="Uohara A."/>
            <person name="Ohji S."/>
            <person name="Ichikawa N."/>
        </authorList>
    </citation>
    <scope>NUCLEOTIDE SEQUENCE [LARGE SCALE GENOMIC DNA]</scope>
    <source>
        <strain evidence="8 9">NBRC 15537</strain>
    </source>
</reference>
<comment type="caution">
    <text evidence="8">The sequence shown here is derived from an EMBL/GenBank/DDBJ whole genome shotgun (WGS) entry which is preliminary data.</text>
</comment>